<evidence type="ECO:0000256" key="7">
    <source>
        <dbReference type="ARBA" id="ARBA00023123"/>
    </source>
</evidence>
<dbReference type="GO" id="GO:0007015">
    <property type="term" value="P:actin filament organization"/>
    <property type="evidence" value="ECO:0007669"/>
    <property type="project" value="TreeGrafter"/>
</dbReference>
<dbReference type="Gene3D" id="3.40.470.10">
    <property type="entry name" value="Uracil-DNA glycosylase-like domain"/>
    <property type="match status" value="1"/>
</dbReference>
<dbReference type="Gene3D" id="6.20.240.20">
    <property type="match status" value="1"/>
</dbReference>
<dbReference type="GO" id="GO:0006284">
    <property type="term" value="P:base-excision repair"/>
    <property type="evidence" value="ECO:0007669"/>
    <property type="project" value="UniProtKB-UniRule"/>
</dbReference>
<dbReference type="GO" id="GO:0048731">
    <property type="term" value="P:system development"/>
    <property type="evidence" value="ECO:0007669"/>
    <property type="project" value="UniProtKB-ARBA"/>
</dbReference>
<dbReference type="InterPro" id="IPR005122">
    <property type="entry name" value="Uracil-DNA_glycosylase-like"/>
</dbReference>
<dbReference type="InterPro" id="IPR018085">
    <property type="entry name" value="Ura-DNA_Glyclase_AS"/>
</dbReference>
<dbReference type="PROSITE" id="PS50096">
    <property type="entry name" value="IQ"/>
    <property type="match status" value="2"/>
</dbReference>
<dbReference type="SUPFAM" id="SSF52540">
    <property type="entry name" value="P-loop containing nucleoside triphosphate hydrolases"/>
    <property type="match status" value="1"/>
</dbReference>
<dbReference type="SMART" id="SM00156">
    <property type="entry name" value="PP2Ac"/>
    <property type="match status" value="1"/>
</dbReference>
<feature type="active site" description="Proton acceptor" evidence="11 13">
    <location>
        <position position="91"/>
    </location>
</feature>
<dbReference type="GO" id="GO:0005524">
    <property type="term" value="F:ATP binding"/>
    <property type="evidence" value="ECO:0007669"/>
    <property type="project" value="UniProtKB-UniRule"/>
</dbReference>
<keyword evidence="10 11" id="KW-0234">DNA repair</keyword>
<keyword evidence="4 11" id="KW-0227">DNA damage</keyword>
<dbReference type="InterPro" id="IPR006186">
    <property type="entry name" value="Ser/Thr-sp_prot-phosphatase"/>
</dbReference>
<dbReference type="Proteomes" id="UP000290572">
    <property type="component" value="Unassembled WGS sequence"/>
</dbReference>
<comment type="similarity">
    <text evidence="14">Belongs to the PPP phosphatase family.</text>
</comment>
<dbReference type="GO" id="GO:0005739">
    <property type="term" value="C:mitochondrion"/>
    <property type="evidence" value="ECO:0007669"/>
    <property type="project" value="UniProtKB-SubCell"/>
</dbReference>
<dbReference type="PROSITE" id="PS00125">
    <property type="entry name" value="SER_THR_PHOSPHATASE"/>
    <property type="match status" value="1"/>
</dbReference>
<dbReference type="NCBIfam" id="NF003589">
    <property type="entry name" value="PRK05254.1-2"/>
    <property type="match status" value="1"/>
</dbReference>
<dbReference type="GO" id="GO:0004844">
    <property type="term" value="F:uracil DNA N-glycosylase activity"/>
    <property type="evidence" value="ECO:0007669"/>
    <property type="project" value="UniProtKB-UniRule"/>
</dbReference>
<dbReference type="PRINTS" id="PR00114">
    <property type="entry name" value="STPHPHTASE"/>
</dbReference>
<dbReference type="GO" id="GO:0030048">
    <property type="term" value="P:actin filament-based movement"/>
    <property type="evidence" value="ECO:0007669"/>
    <property type="project" value="TreeGrafter"/>
</dbReference>
<dbReference type="GO" id="GO:0006897">
    <property type="term" value="P:endocytosis"/>
    <property type="evidence" value="ECO:0007669"/>
    <property type="project" value="TreeGrafter"/>
</dbReference>
<dbReference type="GO" id="GO:0016459">
    <property type="term" value="C:myosin complex"/>
    <property type="evidence" value="ECO:0007669"/>
    <property type="project" value="UniProtKB-KW"/>
</dbReference>
<dbReference type="STRING" id="84645.A0A498LRM7"/>
<evidence type="ECO:0000256" key="8">
    <source>
        <dbReference type="ARBA" id="ARBA00023175"/>
    </source>
</evidence>
<evidence type="ECO:0000256" key="13">
    <source>
        <dbReference type="PROSITE-ProRule" id="PRU10072"/>
    </source>
</evidence>
<comment type="function">
    <text evidence="11">Excises uracil residues from the DNA which can arise as a result of misincorporation of dUMP residues by DNA polymerase or due to deamination of cytosine.</text>
</comment>
<dbReference type="GO" id="GO:0005902">
    <property type="term" value="C:microvillus"/>
    <property type="evidence" value="ECO:0007669"/>
    <property type="project" value="TreeGrafter"/>
</dbReference>
<dbReference type="FunFam" id="3.40.850.10:FF:000101">
    <property type="entry name" value="Slow myosin heavy chain 2"/>
    <property type="match status" value="1"/>
</dbReference>
<dbReference type="SMART" id="SM00015">
    <property type="entry name" value="IQ"/>
    <property type="match status" value="2"/>
</dbReference>
<keyword evidence="9 12" id="KW-0009">Actin-binding</keyword>
<dbReference type="GO" id="GO:0005886">
    <property type="term" value="C:plasma membrane"/>
    <property type="evidence" value="ECO:0007669"/>
    <property type="project" value="TreeGrafter"/>
</dbReference>
<dbReference type="InterPro" id="IPR000048">
    <property type="entry name" value="IQ_motif_EF-hand-BS"/>
</dbReference>
<dbReference type="Gene3D" id="3.60.21.10">
    <property type="match status" value="1"/>
</dbReference>
<dbReference type="FunFam" id="1.20.5.190:FF:000085">
    <property type="entry name" value="Myosin IHa"/>
    <property type="match status" value="1"/>
</dbReference>
<feature type="binding site" evidence="12">
    <location>
        <begin position="321"/>
        <end position="328"/>
    </location>
    <ligand>
        <name>ATP</name>
        <dbReference type="ChEBI" id="CHEBI:30616"/>
    </ligand>
</feature>
<dbReference type="PANTHER" id="PTHR13140:SF353">
    <property type="entry name" value="UNCONVENTIONAL MYOSIN-IH"/>
    <property type="match status" value="1"/>
</dbReference>
<keyword evidence="18" id="KW-1185">Reference proteome</keyword>
<dbReference type="InterPro" id="IPR036895">
    <property type="entry name" value="Uracil-DNA_glycosylase-like_sf"/>
</dbReference>
<accession>A0A498LRM7</accession>
<dbReference type="Gene3D" id="1.20.58.530">
    <property type="match status" value="1"/>
</dbReference>
<evidence type="ECO:0000313" key="18">
    <source>
        <dbReference type="Proteomes" id="UP000290572"/>
    </source>
</evidence>
<evidence type="ECO:0000256" key="9">
    <source>
        <dbReference type="ARBA" id="ARBA00023203"/>
    </source>
</evidence>
<evidence type="ECO:0000256" key="3">
    <source>
        <dbReference type="ARBA" id="ARBA00022741"/>
    </source>
</evidence>
<gene>
    <name evidence="11" type="primary">UNG</name>
    <name evidence="11" type="synonym">UNG1</name>
    <name evidence="17" type="ORF">ROHU_030721</name>
</gene>
<dbReference type="GO" id="GO:0051015">
    <property type="term" value="F:actin filament binding"/>
    <property type="evidence" value="ECO:0007669"/>
    <property type="project" value="TreeGrafter"/>
</dbReference>
<evidence type="ECO:0000256" key="11">
    <source>
        <dbReference type="HAMAP-Rule" id="MF_03166"/>
    </source>
</evidence>
<dbReference type="GO" id="GO:0004722">
    <property type="term" value="F:protein serine/threonine phosphatase activity"/>
    <property type="evidence" value="ECO:0007669"/>
    <property type="project" value="UniProtKB-EC"/>
</dbReference>
<dbReference type="InterPro" id="IPR036961">
    <property type="entry name" value="Kinesin_motor_dom_sf"/>
</dbReference>
<dbReference type="InterPro" id="IPR001609">
    <property type="entry name" value="Myosin_head_motor_dom-like"/>
</dbReference>
<dbReference type="Gene3D" id="1.10.10.820">
    <property type="match status" value="1"/>
</dbReference>
<keyword evidence="7 12" id="KW-0518">Myosin</keyword>
<dbReference type="InterPro" id="IPR010926">
    <property type="entry name" value="Myosin_TH1"/>
</dbReference>
<name>A0A498LRM7_LABRO</name>
<keyword evidence="11" id="KW-0539">Nucleus</keyword>
<dbReference type="EMBL" id="QBIY01013204">
    <property type="protein sequence ID" value="RXN10362.1"/>
    <property type="molecule type" value="Genomic_DNA"/>
</dbReference>
<dbReference type="PANTHER" id="PTHR13140">
    <property type="entry name" value="MYOSIN"/>
    <property type="match status" value="1"/>
</dbReference>
<dbReference type="InterPro" id="IPR002043">
    <property type="entry name" value="UDG_fam1"/>
</dbReference>
<evidence type="ECO:0000256" key="1">
    <source>
        <dbReference type="ARBA" id="ARBA00008184"/>
    </source>
</evidence>
<dbReference type="NCBIfam" id="TIGR00628">
    <property type="entry name" value="ung"/>
    <property type="match status" value="1"/>
</dbReference>
<dbReference type="CDD" id="cd10027">
    <property type="entry name" value="UDG-F1-like"/>
    <property type="match status" value="1"/>
</dbReference>
<dbReference type="SUPFAM" id="SSF56300">
    <property type="entry name" value="Metallo-dependent phosphatases"/>
    <property type="match status" value="1"/>
</dbReference>
<evidence type="ECO:0000256" key="10">
    <source>
        <dbReference type="ARBA" id="ARBA00023204"/>
    </source>
</evidence>
<dbReference type="GO" id="GO:0005634">
    <property type="term" value="C:nucleus"/>
    <property type="evidence" value="ECO:0007669"/>
    <property type="project" value="UniProtKB-SubCell"/>
</dbReference>
<proteinExistence type="evidence at protein level"/>
<dbReference type="Pfam" id="PF00149">
    <property type="entry name" value="Metallophos"/>
    <property type="match status" value="1"/>
</dbReference>
<comment type="subcellular location">
    <subcellularLocation>
        <location evidence="11">Mitochondrion</location>
    </subcellularLocation>
    <subcellularLocation>
        <location evidence="11">Nucleus</location>
    </subcellularLocation>
</comment>
<evidence type="ECO:0000256" key="14">
    <source>
        <dbReference type="RuleBase" id="RU004273"/>
    </source>
</evidence>
<dbReference type="Pfam" id="PF03167">
    <property type="entry name" value="UDG"/>
    <property type="match status" value="1"/>
</dbReference>
<comment type="similarity">
    <text evidence="1 11">Belongs to the uracil-DNA glycosylase (UDG) superfamily. UNG family.</text>
</comment>
<feature type="region of interest" description="Actin-binding" evidence="12">
    <location>
        <begin position="726"/>
        <end position="748"/>
    </location>
</feature>
<dbReference type="GO" id="GO:0000146">
    <property type="term" value="F:microfilament motor activity"/>
    <property type="evidence" value="ECO:0007669"/>
    <property type="project" value="TreeGrafter"/>
</dbReference>
<evidence type="ECO:0000313" key="17">
    <source>
        <dbReference type="EMBL" id="RXN10362.1"/>
    </source>
</evidence>
<evidence type="ECO:0007829" key="19">
    <source>
        <dbReference type="PeptideAtlas" id="A0A498LRM7"/>
    </source>
</evidence>
<organism evidence="17 18">
    <name type="scientific">Labeo rohita</name>
    <name type="common">Indian major carp</name>
    <name type="synonym">Cyprinus rohita</name>
    <dbReference type="NCBI Taxonomy" id="84645"/>
    <lineage>
        <taxon>Eukaryota</taxon>
        <taxon>Metazoa</taxon>
        <taxon>Chordata</taxon>
        <taxon>Craniata</taxon>
        <taxon>Vertebrata</taxon>
        <taxon>Euteleostomi</taxon>
        <taxon>Actinopterygii</taxon>
        <taxon>Neopterygii</taxon>
        <taxon>Teleostei</taxon>
        <taxon>Ostariophysi</taxon>
        <taxon>Cypriniformes</taxon>
        <taxon>Cyprinidae</taxon>
        <taxon>Labeoninae</taxon>
        <taxon>Labeonini</taxon>
        <taxon>Labeo</taxon>
    </lineage>
</organism>
<sequence length="1343" mass="155088">MQLSEEQLHQIEQNRRAALERLAKRNVPVPVGESWRKKIGTEFTKPYFTKLMSFVTMERKCFTVYPSPEQVFHCTTLCAIEDVKVVILGQDPYHHPGQAHGLAFSVLRPKPPPPSLENIFMELKEDIVGFRHPGHGDLTGWAKQGVLLLNSVLTVRAHQPTSHEGQGWEIFTDAVVLWLSRNLNGLVFLLWGSYAQRKGRVIDRSLEERCQRILQGMEGSLTARDRVGIQDFVLLDAYTSETAFMDNLRKRFNENLIYTYIGTLLVSVNPYKELGIYTKKQMDIYMGVNFFELPPHIFALADNVYRTMISETNNHFILISGESGAGKTEASKKVLQFYAVCCPSTRLLDNVRDRLLLSNPVLEAFGNAKTLKNDNSSRFGKYMDIQFDHQGAAVGGHILSYLLEKSRVVHQNHGERNFHIFYQLVEGGEDELLRWLGLERNCQNYRYLIQGECAKVSSINDKSDWKTVQKALTIIEFSEKDIEHLFAIIASVLHLGNVHFEASAMGYAKLNSNAEVHWLSKLLGIPSNMLQEGLTHRKIEAKAEEVLSPFTAEHAKYARDALAKAIYGRTFSWLVNKINESLANKWEPVPYFNNKIICDLVEEKHRGIISVLDEECLRPGEATDFTFLEKLEEKMSGHPHFVTHKLADQKTRKTLERGDFRLLHYAGEVTYSVVGFLDKNNDLLYRNIKEVMRQSKNSIIQHCFHTIEPDGKKRPETVATQFKSSLAGLTEILMTKEPWYVRCLKPNHCKQPDRFDDVMVRHQVKYLGLMEHLRVRRAGFAYRRRYEVFLKRRCFSLLLTCEHLTNLNAYLCRYKPLCPDTWPHWKGTPAEGVQRLIKHLGYKPDEYKMGRTKIFIRHPRTLFATEDAFEICKHELATRIQAKYKGYRVKGEYQRQREAATKIETCWRGLQARKERERRAWAVKVIKKFIKGFMNRNQPVSMDNSEYLAFVRQSYLTRLQENLPKSVLDKTTWLTPPPIMQEYSVPVIKYDRNGFRPRFRQLIFTQAAAYLVEEAKIKQRVNYSSLKGVSVSNLSDNFLILHVTCEDTKQKGDLVLQCSYLFEALTKICVVTKNHNLIKVVQGSVRFDIQPGKEGFVDFKSSSESMVYRAKNGHLMVGDFVDRGYYSLETFTYLLALKAKWPDRITLLRGNHESRQITQVYGFYDECQTKYGNANAWRYCTKVFDMLTVAALIDEQILCVHGGLSPDIKTLDQIRTIERNQEIPHKGAFCDLVWSDPEDVDTWAISPRGAGWLFGAKVTNEFVHINNLKLICRAHQLVHEGYKFMFDEKLVTVWSAPNYCYRCGNIASIMVFKDVNTREPKLFRAVPDSERVIPPRTTTPYFL</sequence>
<dbReference type="SUPFAM" id="SSF52141">
    <property type="entry name" value="Uracil-DNA glycosylase-like"/>
    <property type="match status" value="1"/>
</dbReference>
<dbReference type="SMART" id="SM00242">
    <property type="entry name" value="MYSc"/>
    <property type="match status" value="1"/>
</dbReference>
<keyword evidence="11" id="KW-0496">Mitochondrion</keyword>
<dbReference type="Gene3D" id="1.20.5.190">
    <property type="match status" value="1"/>
</dbReference>
<protein>
    <recommendedName>
        <fullName evidence="11">Uracil-DNA glycosylase</fullName>
        <shortName evidence="11">UDG</shortName>
        <ecNumber evidence="11">3.2.2.27</ecNumber>
    </recommendedName>
</protein>
<dbReference type="SMART" id="SM00987">
    <property type="entry name" value="UreE_C"/>
    <property type="match status" value="1"/>
</dbReference>
<keyword evidence="5 11" id="KW-0378">Hydrolase</keyword>
<dbReference type="Pfam" id="PF00063">
    <property type="entry name" value="Myosin_head"/>
    <property type="match status" value="1"/>
</dbReference>
<evidence type="ECO:0000256" key="12">
    <source>
        <dbReference type="PROSITE-ProRule" id="PRU00782"/>
    </source>
</evidence>
<dbReference type="Gene3D" id="3.40.850.10">
    <property type="entry name" value="Kinesin motor domain"/>
    <property type="match status" value="2"/>
</dbReference>
<keyword evidence="19" id="KW-1267">Proteomics identification</keyword>
<comment type="catalytic activity">
    <reaction evidence="11">
        <text>Hydrolyzes single-stranded DNA or mismatched double-stranded DNA and polynucleotides, releasing free uracil.</text>
        <dbReference type="EC" id="3.2.2.27"/>
    </reaction>
</comment>
<feature type="domain" description="TH1" evidence="16">
    <location>
        <begin position="937"/>
        <end position="1121"/>
    </location>
</feature>
<evidence type="ECO:0000256" key="2">
    <source>
        <dbReference type="ARBA" id="ARBA00008314"/>
    </source>
</evidence>
<dbReference type="PROSITE" id="PS51456">
    <property type="entry name" value="MYOSIN_MOTOR"/>
    <property type="match status" value="1"/>
</dbReference>
<dbReference type="InterPro" id="IPR004843">
    <property type="entry name" value="Calcineurin-like_PHP"/>
</dbReference>
<evidence type="ECO:0000256" key="6">
    <source>
        <dbReference type="ARBA" id="ARBA00022840"/>
    </source>
</evidence>
<feature type="domain" description="Myosin motor" evidence="15">
    <location>
        <begin position="228"/>
        <end position="870"/>
    </location>
</feature>
<evidence type="ECO:0000256" key="4">
    <source>
        <dbReference type="ARBA" id="ARBA00022763"/>
    </source>
</evidence>
<dbReference type="NCBIfam" id="NF003592">
    <property type="entry name" value="PRK05254.1-5"/>
    <property type="match status" value="1"/>
</dbReference>
<keyword evidence="6 12" id="KW-0067">ATP-binding</keyword>
<evidence type="ECO:0000259" key="16">
    <source>
        <dbReference type="PROSITE" id="PS51757"/>
    </source>
</evidence>
<evidence type="ECO:0000256" key="5">
    <source>
        <dbReference type="ARBA" id="ARBA00022801"/>
    </source>
</evidence>
<dbReference type="HAMAP" id="MF_00148">
    <property type="entry name" value="UDG"/>
    <property type="match status" value="1"/>
</dbReference>
<evidence type="ECO:0000259" key="15">
    <source>
        <dbReference type="PROSITE" id="PS51456"/>
    </source>
</evidence>
<keyword evidence="8 12" id="KW-0505">Motor protein</keyword>
<dbReference type="SMART" id="SM00986">
    <property type="entry name" value="UDG"/>
    <property type="match status" value="1"/>
</dbReference>
<comment type="catalytic activity">
    <reaction evidence="14">
        <text>O-phospho-L-threonyl-[protein] + H2O = L-threonyl-[protein] + phosphate</text>
        <dbReference type="Rhea" id="RHEA:47004"/>
        <dbReference type="Rhea" id="RHEA-COMP:11060"/>
        <dbReference type="Rhea" id="RHEA-COMP:11605"/>
        <dbReference type="ChEBI" id="CHEBI:15377"/>
        <dbReference type="ChEBI" id="CHEBI:30013"/>
        <dbReference type="ChEBI" id="CHEBI:43474"/>
        <dbReference type="ChEBI" id="CHEBI:61977"/>
        <dbReference type="EC" id="3.1.3.16"/>
    </reaction>
</comment>
<comment type="similarity">
    <text evidence="2 12">Belongs to the TRAFAC class myosin-kinesin ATPase superfamily. Myosin family.</text>
</comment>
<dbReference type="InterPro" id="IPR029052">
    <property type="entry name" value="Metallo-depent_PP-like"/>
</dbReference>
<dbReference type="CDD" id="cd23767">
    <property type="entry name" value="IQCD"/>
    <property type="match status" value="1"/>
</dbReference>
<comment type="caution">
    <text evidence="17">The sequence shown here is derived from an EMBL/GenBank/DDBJ whole genome shotgun (WGS) entry which is preliminary data.</text>
</comment>
<dbReference type="PROSITE" id="PS51757">
    <property type="entry name" value="TH1"/>
    <property type="match status" value="1"/>
</dbReference>
<keyword evidence="3 12" id="KW-0547">Nucleotide-binding</keyword>
<dbReference type="Gene3D" id="1.20.120.720">
    <property type="entry name" value="Myosin VI head, motor domain, U50 subdomain"/>
    <property type="match status" value="1"/>
</dbReference>
<dbReference type="InterPro" id="IPR027417">
    <property type="entry name" value="P-loop_NTPase"/>
</dbReference>
<dbReference type="EC" id="3.2.2.27" evidence="11"/>
<reference evidence="17 18" key="1">
    <citation type="submission" date="2018-03" db="EMBL/GenBank/DDBJ databases">
        <title>Draft genome sequence of Rohu Carp (Labeo rohita).</title>
        <authorList>
            <person name="Das P."/>
            <person name="Kushwaha B."/>
            <person name="Joshi C.G."/>
            <person name="Kumar D."/>
            <person name="Nagpure N.S."/>
            <person name="Sahoo L."/>
            <person name="Das S.P."/>
            <person name="Bit A."/>
            <person name="Patnaik S."/>
            <person name="Meher P.K."/>
            <person name="Jayasankar P."/>
            <person name="Koringa P.G."/>
            <person name="Patel N.V."/>
            <person name="Hinsu A.T."/>
            <person name="Kumar R."/>
            <person name="Pandey M."/>
            <person name="Agarwal S."/>
            <person name="Srivastava S."/>
            <person name="Singh M."/>
            <person name="Iquebal M.A."/>
            <person name="Jaiswal S."/>
            <person name="Angadi U.B."/>
            <person name="Kumar N."/>
            <person name="Raza M."/>
            <person name="Shah T.M."/>
            <person name="Rai A."/>
            <person name="Jena J.K."/>
        </authorList>
    </citation>
    <scope>NUCLEOTIDE SEQUENCE [LARGE SCALE GENOMIC DNA]</scope>
    <source>
        <strain evidence="17">DASCIFA01</strain>
        <tissue evidence="17">Testis</tissue>
    </source>
</reference>
<dbReference type="PROSITE" id="PS00130">
    <property type="entry name" value="U_DNA_GLYCOSYLASE"/>
    <property type="match status" value="1"/>
</dbReference>